<evidence type="ECO:0000256" key="1">
    <source>
        <dbReference type="SAM" id="MobiDB-lite"/>
    </source>
</evidence>
<sequence length="71" mass="8041">MARRSPFLSGDGQSIPLAGVSESKRPVLFLLLHYVGTFNRVIFNIQKRHSKESEKKGKDIEKINSEKISNI</sequence>
<feature type="region of interest" description="Disordered" evidence="1">
    <location>
        <begin position="49"/>
        <end position="71"/>
    </location>
</feature>
<evidence type="ECO:0000313" key="2">
    <source>
        <dbReference type="EMBL" id="GED60693.1"/>
    </source>
</evidence>
<name>A0ABQ0TBL9_9BACL</name>
<proteinExistence type="predicted"/>
<gene>
    <name evidence="2" type="ORF">BFO01nite_48250</name>
</gene>
<organism evidence="2 3">
    <name type="scientific">Brevibacillus formosus</name>
    <dbReference type="NCBI Taxonomy" id="54913"/>
    <lineage>
        <taxon>Bacteria</taxon>
        <taxon>Bacillati</taxon>
        <taxon>Bacillota</taxon>
        <taxon>Bacilli</taxon>
        <taxon>Bacillales</taxon>
        <taxon>Paenibacillaceae</taxon>
        <taxon>Brevibacillus</taxon>
    </lineage>
</organism>
<keyword evidence="3" id="KW-1185">Reference proteome</keyword>
<comment type="caution">
    <text evidence="2">The sequence shown here is derived from an EMBL/GenBank/DDBJ whole genome shotgun (WGS) entry which is preliminary data.</text>
</comment>
<protein>
    <submittedName>
        <fullName evidence="2">Uncharacterized protein</fullName>
    </submittedName>
</protein>
<dbReference type="Proteomes" id="UP000319498">
    <property type="component" value="Unassembled WGS sequence"/>
</dbReference>
<evidence type="ECO:0000313" key="3">
    <source>
        <dbReference type="Proteomes" id="UP000319498"/>
    </source>
</evidence>
<feature type="compositionally biased region" description="Basic and acidic residues" evidence="1">
    <location>
        <begin position="51"/>
        <end position="65"/>
    </location>
</feature>
<dbReference type="EMBL" id="BJOL01000032">
    <property type="protein sequence ID" value="GED60693.1"/>
    <property type="molecule type" value="Genomic_DNA"/>
</dbReference>
<accession>A0ABQ0TBL9</accession>
<reference evidence="2 3" key="1">
    <citation type="submission" date="2019-06" db="EMBL/GenBank/DDBJ databases">
        <title>Whole genome shotgun sequence of Brevibacillus formosus NBRC 15716.</title>
        <authorList>
            <person name="Hosoyama A."/>
            <person name="Uohara A."/>
            <person name="Ohji S."/>
            <person name="Ichikawa N."/>
        </authorList>
    </citation>
    <scope>NUCLEOTIDE SEQUENCE [LARGE SCALE GENOMIC DNA]</scope>
    <source>
        <strain evidence="2 3">NBRC 15716</strain>
    </source>
</reference>